<feature type="chain" id="PRO_5029837078" evidence="1">
    <location>
        <begin position="20"/>
        <end position="900"/>
    </location>
</feature>
<name>A0A7I8W954_9ANNE</name>
<keyword evidence="3" id="KW-1185">Reference proteome</keyword>
<keyword evidence="1" id="KW-0732">Signal</keyword>
<gene>
    <name evidence="2" type="ORF">DGYR_LOCUS12176</name>
</gene>
<evidence type="ECO:0000313" key="3">
    <source>
        <dbReference type="Proteomes" id="UP000549394"/>
    </source>
</evidence>
<protein>
    <submittedName>
        <fullName evidence="2">DgyrCDS12929</fullName>
    </submittedName>
</protein>
<accession>A0A7I8W954</accession>
<comment type="caution">
    <text evidence="2">The sequence shown here is derived from an EMBL/GenBank/DDBJ whole genome shotgun (WGS) entry which is preliminary data.</text>
</comment>
<dbReference type="EMBL" id="CAJFCJ010000022">
    <property type="protein sequence ID" value="CAD5124667.1"/>
    <property type="molecule type" value="Genomic_DNA"/>
</dbReference>
<dbReference type="AlphaFoldDB" id="A0A7I8W954"/>
<sequence>MTWTNIVLLLSYTLTLSHSLDLYISQIPYLTQTKLSTLDIFKDDLLRSHLRSSGKVILNKSTTLTNIDIKNKLLYWILDEHSSSINPCSENLIDEAYGIIFVLNKSSSTENDATKWESKCYIDRKIPFGIVELSSLDFIEKTPFVERISRIPTHEFSTANLALEHIEINYFNQNKTFPVDKVVKKNKFCIYSPENSAFYISAYNKWIDRITIDGNESFSADFGINMKDFKCQPRNKKVTCFNQNIGQDNITVFFSESYYLCQISIQTINLAYKSKLTTEGESVPFSMDNNLSMKLKEYLEISLTKEHLLELVALKISLNDIGKYNFSIHISRNMYYSCESPFTFEFKGNNSWMALPCYGLSKVARIHAKFDSMVLLYVLIYGRRLGPCHYEKLFIPYKIREKPKKDSILNVVKNKLSLIRNDSNVQNSYFLNDNNELTCHTLSGIWYSFFAADYNIIRIEIKSEPVQLVVMIVKLIGKDNNLSLNVNLNENYTLDDNFVANSIELSGKEEISVKICEIYIYGIFNSTIGIEPVEVKEKSKTCDYLEKLNDNFWLPPLQDYCYNLKRETQYIMYELDDYYTIQRIWLSHLNHSAIIDVSVIGSNYENYLNVQAMKPYNMRRFCAGKTTLSDYVTIINCVEDSFGDRLYIFSQFDRVLICEVKFIGVKIKVDSDEILLRVENIFESKGVIELDTFSNITSLAIQPSIDIQYYEVLGRQLDCRIEECTNDSQIVLFSYNSSKYGIQDKRMENLYTIYSPHLIKYVTIIKSSSPDSMTVKIFGRYQRGGNKTFSMKFLQFHLFFTLFNTDISRRILSDFQLPANALLRADIHSLKDCGQTCRNTANCRLYSWRNIDSECKFHDKPETSGTLRDIYTYRDLDNPNEMKKTIVFSQCYNEPTKSYC</sequence>
<proteinExistence type="predicted"/>
<organism evidence="2 3">
    <name type="scientific">Dimorphilus gyrociliatus</name>
    <dbReference type="NCBI Taxonomy" id="2664684"/>
    <lineage>
        <taxon>Eukaryota</taxon>
        <taxon>Metazoa</taxon>
        <taxon>Spiralia</taxon>
        <taxon>Lophotrochozoa</taxon>
        <taxon>Annelida</taxon>
        <taxon>Polychaeta</taxon>
        <taxon>Polychaeta incertae sedis</taxon>
        <taxon>Dinophilidae</taxon>
        <taxon>Dimorphilus</taxon>
    </lineage>
</organism>
<feature type="signal peptide" evidence="1">
    <location>
        <begin position="1"/>
        <end position="19"/>
    </location>
</feature>
<dbReference type="Proteomes" id="UP000549394">
    <property type="component" value="Unassembled WGS sequence"/>
</dbReference>
<evidence type="ECO:0000256" key="1">
    <source>
        <dbReference type="SAM" id="SignalP"/>
    </source>
</evidence>
<evidence type="ECO:0000313" key="2">
    <source>
        <dbReference type="EMBL" id="CAD5124667.1"/>
    </source>
</evidence>
<reference evidence="2 3" key="1">
    <citation type="submission" date="2020-08" db="EMBL/GenBank/DDBJ databases">
        <authorList>
            <person name="Hejnol A."/>
        </authorList>
    </citation>
    <scope>NUCLEOTIDE SEQUENCE [LARGE SCALE GENOMIC DNA]</scope>
</reference>